<dbReference type="Proteomes" id="UP001597118">
    <property type="component" value="Unassembled WGS sequence"/>
</dbReference>
<evidence type="ECO:0000256" key="1">
    <source>
        <dbReference type="ARBA" id="ARBA00008635"/>
    </source>
</evidence>
<organism evidence="3 4">
    <name type="scientific">Pseudopedobacter beijingensis</name>
    <dbReference type="NCBI Taxonomy" id="1207056"/>
    <lineage>
        <taxon>Bacteria</taxon>
        <taxon>Pseudomonadati</taxon>
        <taxon>Bacteroidota</taxon>
        <taxon>Sphingobacteriia</taxon>
        <taxon>Sphingobacteriales</taxon>
        <taxon>Sphingobacteriaceae</taxon>
        <taxon>Pseudopedobacter</taxon>
    </lineage>
</organism>
<dbReference type="InterPro" id="IPR034660">
    <property type="entry name" value="DinB/YfiT-like"/>
</dbReference>
<gene>
    <name evidence="3" type="ORF">ACFSAH_15380</name>
</gene>
<dbReference type="RefSeq" id="WP_379663627.1">
    <property type="nucleotide sequence ID" value="NZ_JBHUDG010000044.1"/>
</dbReference>
<dbReference type="SUPFAM" id="SSF109854">
    <property type="entry name" value="DinB/YfiT-like putative metalloenzymes"/>
    <property type="match status" value="1"/>
</dbReference>
<name>A0ABW4IER4_9SPHI</name>
<dbReference type="Pfam" id="PF05163">
    <property type="entry name" value="DinB"/>
    <property type="match status" value="1"/>
</dbReference>
<accession>A0ABW4IER4</accession>
<evidence type="ECO:0000256" key="2">
    <source>
        <dbReference type="ARBA" id="ARBA00022723"/>
    </source>
</evidence>
<evidence type="ECO:0000313" key="3">
    <source>
        <dbReference type="EMBL" id="MFD1631258.1"/>
    </source>
</evidence>
<comment type="similarity">
    <text evidence="1">Belongs to the DinB family.</text>
</comment>
<protein>
    <submittedName>
        <fullName evidence="3">DinB family protein</fullName>
    </submittedName>
</protein>
<proteinExistence type="inferred from homology"/>
<evidence type="ECO:0000313" key="4">
    <source>
        <dbReference type="Proteomes" id="UP001597118"/>
    </source>
</evidence>
<dbReference type="InterPro" id="IPR007837">
    <property type="entry name" value="DinB"/>
</dbReference>
<keyword evidence="2" id="KW-0479">Metal-binding</keyword>
<reference evidence="4" key="1">
    <citation type="journal article" date="2019" name="Int. J. Syst. Evol. Microbiol.">
        <title>The Global Catalogue of Microorganisms (GCM) 10K type strain sequencing project: providing services to taxonomists for standard genome sequencing and annotation.</title>
        <authorList>
            <consortium name="The Broad Institute Genomics Platform"/>
            <consortium name="The Broad Institute Genome Sequencing Center for Infectious Disease"/>
            <person name="Wu L."/>
            <person name="Ma J."/>
        </authorList>
    </citation>
    <scope>NUCLEOTIDE SEQUENCE [LARGE SCALE GENOMIC DNA]</scope>
    <source>
        <strain evidence="4">CCUG 53762</strain>
    </source>
</reference>
<dbReference type="EMBL" id="JBHUDG010000044">
    <property type="protein sequence ID" value="MFD1631258.1"/>
    <property type="molecule type" value="Genomic_DNA"/>
</dbReference>
<sequence length="157" mass="18652">METTAIITTEQLLKHWQGHRQVTRKLIEKFPEQDLFNFTIGGMRPFSEMAMELLSIAVPSLKEFTSDTPGTYQHLEGISTKQQILDLWDKSTEEINQYWTQIKPERFQEMFNLFGMYNSTIMDSVFYFIENEVHHRGQGYVYLRALGIEPPFFWERD</sequence>
<comment type="caution">
    <text evidence="3">The sequence shown here is derived from an EMBL/GenBank/DDBJ whole genome shotgun (WGS) entry which is preliminary data.</text>
</comment>
<dbReference type="Gene3D" id="1.20.120.450">
    <property type="entry name" value="dinb family like domain"/>
    <property type="match status" value="1"/>
</dbReference>
<keyword evidence="4" id="KW-1185">Reference proteome</keyword>